<evidence type="ECO:0000313" key="2">
    <source>
        <dbReference type="Proteomes" id="UP000061809"/>
    </source>
</evidence>
<proteinExistence type="predicted"/>
<dbReference type="KEGG" id="bcel:BcellWH2_05095"/>
<accession>A0A0P0GVA4</accession>
<reference evidence="1 2" key="1">
    <citation type="journal article" date="2015" name="Science">
        <title>Genetic determinants of in vivo fitness and diet responsiveness in multiple human gut Bacteroides.</title>
        <authorList>
            <person name="Wu M."/>
            <person name="McNulty N.P."/>
            <person name="Rodionov D.A."/>
            <person name="Khoroshkin M.S."/>
            <person name="Griffin N.W."/>
            <person name="Cheng J."/>
            <person name="Latreille P."/>
            <person name="Kerstetter R.A."/>
            <person name="Terrapon N."/>
            <person name="Henrissat B."/>
            <person name="Osterman A.L."/>
            <person name="Gordon J.I."/>
        </authorList>
    </citation>
    <scope>NUCLEOTIDE SEQUENCE [LARGE SCALE GENOMIC DNA]</scope>
    <source>
        <strain evidence="1 2">WH2</strain>
    </source>
</reference>
<dbReference type="EMBL" id="CP012801">
    <property type="protein sequence ID" value="ALJ62303.1"/>
    <property type="molecule type" value="Genomic_DNA"/>
</dbReference>
<dbReference type="AlphaFoldDB" id="A0A0P0GVA4"/>
<sequence length="320" mass="37036">MNYITVNKNLLLIPQSKSANMEALLLYYIRTKCNKDNASAIGEKRIQDELELPESTVEGYIKKLKEYTDILSIKTLIPSNKNDRAEIEKILGLHYDGDGRKKNVYYFHDPETFYYLKPSIIYRTDIDNEIKGFLIRLACLCDLGTTKIYTANSRKGKANISSIASDLKISREKAISLLNKCEKMGLINPIPRGYIILEDSFLLNTEKTCEDIVYNTIYKHCLDKGAVPPNRYEFNRKGQSIECEGLTMLTPAIFSKWSMHIEEAKKKKEPLLKFNEYIRDVLLPNRFPTLPEEPHWEYFKKAILNIKPKQSPSKQWCSTL</sequence>
<name>A0A0P0GVA4_9BACE</name>
<protein>
    <submittedName>
        <fullName evidence="1">Uncharacterized protein</fullName>
    </submittedName>
</protein>
<evidence type="ECO:0000313" key="1">
    <source>
        <dbReference type="EMBL" id="ALJ62303.1"/>
    </source>
</evidence>
<dbReference type="PATRIC" id="fig|246787.4.peg.5258"/>
<dbReference type="Proteomes" id="UP000061809">
    <property type="component" value="Chromosome"/>
</dbReference>
<gene>
    <name evidence="1" type="ORF">BcellWH2_05095</name>
</gene>
<organism evidence="1 2">
    <name type="scientific">Bacteroides cellulosilyticus</name>
    <dbReference type="NCBI Taxonomy" id="246787"/>
    <lineage>
        <taxon>Bacteria</taxon>
        <taxon>Pseudomonadati</taxon>
        <taxon>Bacteroidota</taxon>
        <taxon>Bacteroidia</taxon>
        <taxon>Bacteroidales</taxon>
        <taxon>Bacteroidaceae</taxon>
        <taxon>Bacteroides</taxon>
    </lineage>
</organism>